<dbReference type="Gene3D" id="2.60.120.10">
    <property type="entry name" value="Jelly Rolls"/>
    <property type="match status" value="1"/>
</dbReference>
<reference evidence="1 2" key="1">
    <citation type="journal article" date="2016" name="Int. J. Syst. Evol. Microbiol.">
        <title>Nocardioides albidus sp. nov., an actinobacterium isolated from garden soil.</title>
        <authorList>
            <person name="Singh H."/>
            <person name="Du J."/>
            <person name="Trinh H."/>
            <person name="Won K."/>
            <person name="Yang J.E."/>
            <person name="Yin C."/>
            <person name="Kook M."/>
            <person name="Yi T.H."/>
        </authorList>
    </citation>
    <scope>NUCLEOTIDE SEQUENCE [LARGE SCALE GENOMIC DNA]</scope>
    <source>
        <strain evidence="1 2">CCTCC AB 2015297</strain>
    </source>
</reference>
<keyword evidence="2" id="KW-1185">Reference proteome</keyword>
<organism evidence="1 2">
    <name type="scientific">Nocardioides albidus</name>
    <dbReference type="NCBI Taxonomy" id="1517589"/>
    <lineage>
        <taxon>Bacteria</taxon>
        <taxon>Bacillati</taxon>
        <taxon>Actinomycetota</taxon>
        <taxon>Actinomycetes</taxon>
        <taxon>Propionibacteriales</taxon>
        <taxon>Nocardioidaceae</taxon>
        <taxon>Nocardioides</taxon>
    </lineage>
</organism>
<evidence type="ECO:0000313" key="1">
    <source>
        <dbReference type="EMBL" id="TNM50186.1"/>
    </source>
</evidence>
<name>A0A5C4WRG0_9ACTN</name>
<dbReference type="OrthoDB" id="9800082at2"/>
<dbReference type="EMBL" id="VDMP01000010">
    <property type="protein sequence ID" value="TNM50186.1"/>
    <property type="molecule type" value="Genomic_DNA"/>
</dbReference>
<dbReference type="AlphaFoldDB" id="A0A5C4WRG0"/>
<protein>
    <submittedName>
        <fullName evidence="1">HutD family protein</fullName>
    </submittedName>
</protein>
<dbReference type="PANTHER" id="PTHR37943:SF1">
    <property type="entry name" value="PROTEIN VES"/>
    <property type="match status" value="1"/>
</dbReference>
<dbReference type="Pfam" id="PF05962">
    <property type="entry name" value="HutD"/>
    <property type="match status" value="1"/>
</dbReference>
<dbReference type="RefSeq" id="WP_139620956.1">
    <property type="nucleotide sequence ID" value="NZ_VDMP01000010.1"/>
</dbReference>
<dbReference type="InterPro" id="IPR014710">
    <property type="entry name" value="RmlC-like_jellyroll"/>
</dbReference>
<dbReference type="SUPFAM" id="SSF51182">
    <property type="entry name" value="RmlC-like cupins"/>
    <property type="match status" value="1"/>
</dbReference>
<dbReference type="Proteomes" id="UP000313231">
    <property type="component" value="Unassembled WGS sequence"/>
</dbReference>
<sequence length="190" mass="19902">MSETRTTITRAADLQRVPWRNGQGMTTEIALGGTPDDFAWRVSLAEVTQSGDFSAFPGIDRIIMLIEGGEMTLHLPAATHVLRTDEPFAFDGGLPVRCRVEQPTRDLNVMTRRGVAEATLDVRVLAGGDAPVVVPDGGRVVLVVLAGTCDLGTGDAPLTDGDVAVSGDPLTLSGEGRVAVARIAQPTSAP</sequence>
<dbReference type="CDD" id="cd20293">
    <property type="entry name" value="cupin_HutD_N"/>
    <property type="match status" value="1"/>
</dbReference>
<dbReference type="InterPro" id="IPR011051">
    <property type="entry name" value="RmlC_Cupin_sf"/>
</dbReference>
<accession>A0A5C4WRG0</accession>
<evidence type="ECO:0000313" key="2">
    <source>
        <dbReference type="Proteomes" id="UP000313231"/>
    </source>
</evidence>
<dbReference type="InterPro" id="IPR010282">
    <property type="entry name" value="Uncharacterised_HutD/Ves"/>
</dbReference>
<gene>
    <name evidence="1" type="ORF">FHP29_00690</name>
</gene>
<comment type="caution">
    <text evidence="1">The sequence shown here is derived from an EMBL/GenBank/DDBJ whole genome shotgun (WGS) entry which is preliminary data.</text>
</comment>
<dbReference type="PANTHER" id="PTHR37943">
    <property type="entry name" value="PROTEIN VES"/>
    <property type="match status" value="1"/>
</dbReference>
<proteinExistence type="predicted"/>